<keyword evidence="2" id="KW-0472">Membrane</keyword>
<feature type="transmembrane region" description="Helical" evidence="2">
    <location>
        <begin position="154"/>
        <end position="171"/>
    </location>
</feature>
<evidence type="ECO:0000313" key="4">
    <source>
        <dbReference type="Proteomes" id="UP000190539"/>
    </source>
</evidence>
<keyword evidence="2" id="KW-1133">Transmembrane helix</keyword>
<organism evidence="3 4">
    <name type="scientific">Streptomyces tsukubensis</name>
    <dbReference type="NCBI Taxonomy" id="83656"/>
    <lineage>
        <taxon>Bacteria</taxon>
        <taxon>Bacillati</taxon>
        <taxon>Actinomycetota</taxon>
        <taxon>Actinomycetes</taxon>
        <taxon>Kitasatosporales</taxon>
        <taxon>Streptomycetaceae</taxon>
        <taxon>Streptomyces</taxon>
    </lineage>
</organism>
<feature type="region of interest" description="Disordered" evidence="1">
    <location>
        <begin position="1"/>
        <end position="90"/>
    </location>
</feature>
<dbReference type="Pfam" id="PF11222">
    <property type="entry name" value="DUF3017"/>
    <property type="match status" value="1"/>
</dbReference>
<accession>A0A1V4A307</accession>
<protein>
    <recommendedName>
        <fullName evidence="5">DUF3017 domain-containing protein</fullName>
    </recommendedName>
</protein>
<sequence>MPRSDADTRPAEDGTEPDAVPRSDGAAEPDGAADPSGATVDPDAGLPETVEVVSAPGPDGRPMRATRRFSMLTRDTARPEGGGRAAGADAPAPARQWPILSVLSATGLGLLLTAFGLFRVGTMLIGVALIAGAAMRWVMPSVGMLAVRSRFTDLLTYGVLGVVIVLLAMMVQPDPLLVIPFVQDTLHFTIK</sequence>
<feature type="transmembrane region" description="Helical" evidence="2">
    <location>
        <begin position="124"/>
        <end position="147"/>
    </location>
</feature>
<evidence type="ECO:0000256" key="2">
    <source>
        <dbReference type="SAM" id="Phobius"/>
    </source>
</evidence>
<dbReference type="AlphaFoldDB" id="A0A1V4A307"/>
<evidence type="ECO:0008006" key="5">
    <source>
        <dbReference type="Google" id="ProtNLM"/>
    </source>
</evidence>
<reference evidence="3 4" key="1">
    <citation type="submission" date="2017-02" db="EMBL/GenBank/DDBJ databases">
        <title>Draft Genome Sequence of Streptomyces tsukubaensis F601, a Producer of the immunosuppressant tacrolimus FK506.</title>
        <authorList>
            <person name="Zong G."/>
            <person name="Zhong C."/>
            <person name="Fu J."/>
            <person name="Qin R."/>
            <person name="Cao G."/>
        </authorList>
    </citation>
    <scope>NUCLEOTIDE SEQUENCE [LARGE SCALE GENOMIC DNA]</scope>
    <source>
        <strain evidence="3 4">F601</strain>
    </source>
</reference>
<gene>
    <name evidence="3" type="ORF">B1H18_25405</name>
</gene>
<feature type="transmembrane region" description="Helical" evidence="2">
    <location>
        <begin position="99"/>
        <end position="118"/>
    </location>
</feature>
<feature type="compositionally biased region" description="Basic and acidic residues" evidence="1">
    <location>
        <begin position="1"/>
        <end position="12"/>
    </location>
</feature>
<keyword evidence="2" id="KW-0812">Transmembrane</keyword>
<comment type="caution">
    <text evidence="3">The sequence shown here is derived from an EMBL/GenBank/DDBJ whole genome shotgun (WGS) entry which is preliminary data.</text>
</comment>
<proteinExistence type="predicted"/>
<keyword evidence="4" id="KW-1185">Reference proteome</keyword>
<dbReference type="EMBL" id="MVFC01000027">
    <property type="protein sequence ID" value="OON74441.1"/>
    <property type="molecule type" value="Genomic_DNA"/>
</dbReference>
<evidence type="ECO:0000313" key="3">
    <source>
        <dbReference type="EMBL" id="OON74441.1"/>
    </source>
</evidence>
<evidence type="ECO:0000256" key="1">
    <source>
        <dbReference type="SAM" id="MobiDB-lite"/>
    </source>
</evidence>
<feature type="compositionally biased region" description="Low complexity" evidence="1">
    <location>
        <begin position="23"/>
        <end position="38"/>
    </location>
</feature>
<dbReference type="Proteomes" id="UP000190539">
    <property type="component" value="Unassembled WGS sequence"/>
</dbReference>
<dbReference type="STRING" id="83656.B1H18_25405"/>
<name>A0A1V4A307_9ACTN</name>
<dbReference type="InterPro" id="IPR021385">
    <property type="entry name" value="DUF3017"/>
</dbReference>